<sequence>MKNEPQILLIGLAPDQVETVRAAARQLGKFRVEAVGKVPLASLQVEALDAAAVIVAVQSGEPAALDDFHRLSHILPDRKLIAAPSSATAEDVRRLFRAGAADVLPSALSLDAVVGSLSELLRRRTGAVSGQGRIISVLKTGGGAGATTAALNLAAIMAGAGAKRRQPARRTAVLDLDTQFGDTDVALDLQPRSTLVDILRAEGRVDARFLESVMTEHATGLKLLAPPTSVVPLDAVTPELALTLLDHSASQFERTFVDLPAAWSDWTFQVLSRSDVILLVSTPTVAGALGARRVLDALKEAKVQRPVFFALNKLNGVIDAFEKPARIGKTLDMGVDAALAFDANAVKAADRGKLVVEAYPSSRLAKDLAAAAAKLERRLEALESGAAVAEVDA</sequence>
<dbReference type="AlphaFoldDB" id="A0A328AGG2"/>
<keyword evidence="1" id="KW-0175">Coiled coil</keyword>
<dbReference type="RefSeq" id="WP_111514820.1">
    <property type="nucleotide sequence ID" value="NZ_QFYR01000002.1"/>
</dbReference>
<evidence type="ECO:0000313" key="2">
    <source>
        <dbReference type="EMBL" id="RAK52534.1"/>
    </source>
</evidence>
<dbReference type="GO" id="GO:0016887">
    <property type="term" value="F:ATP hydrolysis activity"/>
    <property type="evidence" value="ECO:0007669"/>
    <property type="project" value="TreeGrafter"/>
</dbReference>
<dbReference type="GO" id="GO:0009898">
    <property type="term" value="C:cytoplasmic side of plasma membrane"/>
    <property type="evidence" value="ECO:0007669"/>
    <property type="project" value="TreeGrafter"/>
</dbReference>
<evidence type="ECO:0000313" key="3">
    <source>
        <dbReference type="Proteomes" id="UP000249725"/>
    </source>
</evidence>
<organism evidence="2 3">
    <name type="scientific">Phenylobacterium deserti</name>
    <dbReference type="NCBI Taxonomy" id="1914756"/>
    <lineage>
        <taxon>Bacteria</taxon>
        <taxon>Pseudomonadati</taxon>
        <taxon>Pseudomonadota</taxon>
        <taxon>Alphaproteobacteria</taxon>
        <taxon>Caulobacterales</taxon>
        <taxon>Caulobacteraceae</taxon>
        <taxon>Phenylobacterium</taxon>
    </lineage>
</organism>
<dbReference type="InterPro" id="IPR027417">
    <property type="entry name" value="P-loop_NTPase"/>
</dbReference>
<dbReference type="InterPro" id="IPR050625">
    <property type="entry name" value="ParA/MinD_ATPase"/>
</dbReference>
<comment type="caution">
    <text evidence="2">The sequence shown here is derived from an EMBL/GenBank/DDBJ whole genome shotgun (WGS) entry which is preliminary data.</text>
</comment>
<reference evidence="3" key="1">
    <citation type="submission" date="2018-05" db="EMBL/GenBank/DDBJ databases">
        <authorList>
            <person name="Li X."/>
        </authorList>
    </citation>
    <scope>NUCLEOTIDE SEQUENCE [LARGE SCALE GENOMIC DNA]</scope>
    <source>
        <strain evidence="3">YIM 73061</strain>
    </source>
</reference>
<dbReference type="OrthoDB" id="9783172at2"/>
<accession>A0A328AGG2</accession>
<dbReference type="GO" id="GO:0051782">
    <property type="term" value="P:negative regulation of cell division"/>
    <property type="evidence" value="ECO:0007669"/>
    <property type="project" value="TreeGrafter"/>
</dbReference>
<dbReference type="Gene3D" id="3.40.50.300">
    <property type="entry name" value="P-loop containing nucleotide triphosphate hydrolases"/>
    <property type="match status" value="1"/>
</dbReference>
<dbReference type="Proteomes" id="UP000249725">
    <property type="component" value="Unassembled WGS sequence"/>
</dbReference>
<evidence type="ECO:0000256" key="1">
    <source>
        <dbReference type="SAM" id="Coils"/>
    </source>
</evidence>
<dbReference type="GO" id="GO:0005524">
    <property type="term" value="F:ATP binding"/>
    <property type="evidence" value="ECO:0007669"/>
    <property type="project" value="TreeGrafter"/>
</dbReference>
<dbReference type="GO" id="GO:0005829">
    <property type="term" value="C:cytosol"/>
    <property type="evidence" value="ECO:0007669"/>
    <property type="project" value="TreeGrafter"/>
</dbReference>
<proteinExistence type="predicted"/>
<gene>
    <name evidence="2" type="ORF">DJ018_09985</name>
</gene>
<dbReference type="SUPFAM" id="SSF52540">
    <property type="entry name" value="P-loop containing nucleoside triphosphate hydrolases"/>
    <property type="match status" value="1"/>
</dbReference>
<feature type="coiled-coil region" evidence="1">
    <location>
        <begin position="365"/>
        <end position="392"/>
    </location>
</feature>
<dbReference type="PANTHER" id="PTHR43384">
    <property type="entry name" value="SEPTUM SITE-DETERMINING PROTEIN MIND HOMOLOG, CHLOROPLASTIC-RELATED"/>
    <property type="match status" value="1"/>
</dbReference>
<keyword evidence="3" id="KW-1185">Reference proteome</keyword>
<dbReference type="EMBL" id="QFYR01000002">
    <property type="protein sequence ID" value="RAK52534.1"/>
    <property type="molecule type" value="Genomic_DNA"/>
</dbReference>
<name>A0A328AGG2_9CAUL</name>
<dbReference type="PANTHER" id="PTHR43384:SF13">
    <property type="entry name" value="SLR0110 PROTEIN"/>
    <property type="match status" value="1"/>
</dbReference>
<protein>
    <submittedName>
        <fullName evidence="2">Uncharacterized protein</fullName>
    </submittedName>
</protein>